<feature type="compositionally biased region" description="Basic and acidic residues" evidence="4">
    <location>
        <begin position="1849"/>
        <end position="1869"/>
    </location>
</feature>
<keyword evidence="2" id="KW-0964">Secreted</keyword>
<evidence type="ECO:0000313" key="8">
    <source>
        <dbReference type="Proteomes" id="UP000253915"/>
    </source>
</evidence>
<feature type="compositionally biased region" description="Acidic residues" evidence="4">
    <location>
        <begin position="1837"/>
        <end position="1848"/>
    </location>
</feature>
<keyword evidence="5" id="KW-0812">Transmembrane</keyword>
<keyword evidence="5" id="KW-0472">Membrane</keyword>
<feature type="region of interest" description="Disordered" evidence="4">
    <location>
        <begin position="1833"/>
        <end position="1869"/>
    </location>
</feature>
<evidence type="ECO:0000256" key="5">
    <source>
        <dbReference type="SAM" id="Phobius"/>
    </source>
</evidence>
<feature type="domain" description="SpaA-like prealbumin fold" evidence="6">
    <location>
        <begin position="1362"/>
        <end position="1416"/>
    </location>
</feature>
<feature type="domain" description="SpaA-like prealbumin fold" evidence="6">
    <location>
        <begin position="1432"/>
        <end position="1515"/>
    </location>
</feature>
<dbReference type="PANTHER" id="PTHR36108">
    <property type="entry name" value="COLOSSIN-B-RELATED"/>
    <property type="match status" value="1"/>
</dbReference>
<dbReference type="InterPro" id="IPR041033">
    <property type="entry name" value="SpaA_PFL_dom_1"/>
</dbReference>
<dbReference type="InterPro" id="IPR013783">
    <property type="entry name" value="Ig-like_fold"/>
</dbReference>
<accession>A0ABD7GJ72</accession>
<feature type="domain" description="SpaA-like prealbumin fold" evidence="6">
    <location>
        <begin position="611"/>
        <end position="680"/>
    </location>
</feature>
<dbReference type="EMBL" id="PPUQ01000008">
    <property type="protein sequence ID" value="RDC38527.1"/>
    <property type="molecule type" value="Genomic_DNA"/>
</dbReference>
<feature type="domain" description="SpaA-like prealbumin fold" evidence="6">
    <location>
        <begin position="942"/>
        <end position="1033"/>
    </location>
</feature>
<dbReference type="Pfam" id="PF17802">
    <property type="entry name" value="SpaA"/>
    <property type="match status" value="6"/>
</dbReference>
<dbReference type="RefSeq" id="WP_114526762.1">
    <property type="nucleotide sequence ID" value="NZ_CABMOO010000009.1"/>
</dbReference>
<reference evidence="7 8" key="1">
    <citation type="journal article" date="2018" name="Elife">
        <title>Discovery and characterization of a prevalent human gut bacterial enzyme sufficient for the inactivation of a family of plant toxins.</title>
        <authorList>
            <person name="Koppel N."/>
            <person name="Bisanz J.E."/>
            <person name="Pandelia M.E."/>
            <person name="Turnbaugh P.J."/>
            <person name="Balskus E.P."/>
        </authorList>
    </citation>
    <scope>NUCLEOTIDE SEQUENCE [LARGE SCALE GENOMIC DNA]</scope>
    <source>
        <strain evidence="7 8">16A</strain>
    </source>
</reference>
<feature type="domain" description="SpaA-like prealbumin fold" evidence="6">
    <location>
        <begin position="708"/>
        <end position="777"/>
    </location>
</feature>
<evidence type="ECO:0000259" key="6">
    <source>
        <dbReference type="Pfam" id="PF17802"/>
    </source>
</evidence>
<protein>
    <recommendedName>
        <fullName evidence="6">SpaA-like prealbumin fold domain-containing protein</fullName>
    </recommendedName>
</protein>
<evidence type="ECO:0000256" key="4">
    <source>
        <dbReference type="SAM" id="MobiDB-lite"/>
    </source>
</evidence>
<dbReference type="Proteomes" id="UP000253915">
    <property type="component" value="Unassembled WGS sequence"/>
</dbReference>
<keyword evidence="5" id="KW-1133">Transmembrane helix</keyword>
<evidence type="ECO:0000256" key="1">
    <source>
        <dbReference type="ARBA" id="ARBA00007257"/>
    </source>
</evidence>
<dbReference type="Gene3D" id="2.60.40.10">
    <property type="entry name" value="Immunoglobulins"/>
    <property type="match status" value="6"/>
</dbReference>
<name>A0ABD7GJ72_EGGLN</name>
<comment type="caution">
    <text evidence="7">The sequence shown here is derived from an EMBL/GenBank/DDBJ whole genome shotgun (WGS) entry which is preliminary data.</text>
</comment>
<dbReference type="GO" id="GO:0005975">
    <property type="term" value="P:carbohydrate metabolic process"/>
    <property type="evidence" value="ECO:0007669"/>
    <property type="project" value="UniProtKB-ARBA"/>
</dbReference>
<organism evidence="7 8">
    <name type="scientific">Eggerthella lenta</name>
    <name type="common">Eubacterium lentum</name>
    <dbReference type="NCBI Taxonomy" id="84112"/>
    <lineage>
        <taxon>Bacteria</taxon>
        <taxon>Bacillati</taxon>
        <taxon>Actinomycetota</taxon>
        <taxon>Coriobacteriia</taxon>
        <taxon>Eggerthellales</taxon>
        <taxon>Eggerthellaceae</taxon>
        <taxon>Eggerthella</taxon>
    </lineage>
</organism>
<proteinExistence type="inferred from homology"/>
<dbReference type="PANTHER" id="PTHR36108:SF13">
    <property type="entry name" value="COLOSSIN-B-RELATED"/>
    <property type="match status" value="1"/>
</dbReference>
<sequence length="1881" mass="198987">MKHAGNGGHTARAKLGRLGVGALSIVFALSQALGLVAPAVPAAWAEPAAEPETVTVTLAAGEHGSLAIAGEDAEADTVQVDKGSNVTVEVTPDDGWFADSLTTFAGDGSEAAKLEVEDGRATFKAETDTTVTCAFYEDGSNGSAALEAVATEASAKQAKEASDKAYIEANLDESLSGLDKFERRDVLTVTTTTVDSGKVAAPTLDGLWADADGDGMGDYSDALKSNAVSHAVLYDLDDSSDYLVGRAGSDISGATLADWGASENNADAAMRRGFKFDAATGLVYVPKKYTVKNKAGEYKVASSRIQLLYATSDKGAVNTFPVKVEAENVDGRAAKSGTASVDVSSPDTQIALARDKAARKSISDATIESVTVNGIEYTRDLDMWTYDEDTGTLDILIAAAGVRSVDIKLANDAEKNVGSWLAALATEAFAGNVWNIGTWEFQSAPWAGMSFHTAGHNKYTGARTGATLPAVENPSGGRYEAKTIYQALGTQNVDVSALQSGAWSIERTCTIAAQTVSGVTIPSATKVDLTCGHVGVNPSGQLDPSYNQAVHTDDDYGQTVRIAAVNGDEAIIGVTVPTTFTQAGAGFFKIKWKLNKVRYTFSKCSANVSITDGNSEYSVEGAEYDIYRSSDNALVSHIVTDASGNAALDLEPNQAYYAVETKAPAGYTLHEGHIAFRTGNSAGTEQLKDDPGYVLLHIDKKDSATLGDAQTGATLEGAEYKVTSLSTPGWEQTVSTNKDGYVLVTDVPFGKITVQEIKAPKGYKLDTEIHTYEVHPGEGTNTGTVDLEPEDDFKENPVSFDIEIAKTKGGEDDSWESDDGQGNAAAGVQFQIISNTTNKVVGTLTTNDAGFASTKDAATCDETSVSEAKTDDPARPWFGSGKRNAGISGAVPYDAAGYTIREVDSTVPAGFDHVDDWTISADDLVDGTTKYYSVIDKTLNSRIQIVKTDAETGNTVPLSGFKFQVLDSNGETMSFADPYDVNGTVDTFTTDGSGQVTIPQRLKSGKYSIKEISAAAPYTVNGDAVCFEVPKDYKKASPVTVIKVADEQAKGKATITKTCSHDGEALQGAEYDVVAQQDIVSPDGTVRAKAGDVVDHVKTGDDGKATTKELYLGAGSATYAFVETKAPSGHVLDETPTPFTISYKDGATAEVKAISDQSDPATRIDVTKTVKGGDTPLPGAKFQVWNADDEISIGSAAGNLAVRAEAGSEVSIRKAIASASVHAEADDGTSLVLKSPDGLETTLGPDAVDMEPGTYTLIATQDGNALEGKEVEIEAGKSYTAKVATGLLGAKPALTDDGYTMPAIRLAWSDADSAYEGRGLGAGTYDLTVSGKPAGSIAVDKDGATYVSVAGGKARRVPILLKKGKSAEEGVTGADGSIDFWHLAPGTYRVAESEAPAGYVEAPEIKTFTVGADGRIEGRETGQANFEDDFTKVRISKRDITDESEVEGAKLTVTDSEGKTVDSWTSTAEDHEIDALAPGKYTLTEERTPTTYDQAESIEFEVKKTGEVQTVTMYDSPISVSGEIDKRQEIADPVVKDTEANGDGLNTAETKASNDGSYAYTIDFRSTSSTWTDEFTVEDDLTAAVDGRAQLTSITTPQALEDHDGKMNVWYKTDKTPEDYVDESGANATLSDGHENPWLSDEATAPTLGEDGRAVDFTGWKLWRADVPTTEATELSVADLGLEDDEHVTAVRFEYGRVEAGFTTRDGGWDRDGIKDAHDDIASAEDTAKENGFHPDSSGDGPETAYAPAIFHMKATDGYTAGRALDNYARVDLFRNGGGDGLEGHDEDQVTQTAKAVTVNLDQTGRNVIIGLAAALAVAAAAAAALIYRRRTRAPAADDEEPDDDGYDREDYGHEDRHGDGYDRADYGYDDRYRDEIRDRY</sequence>
<keyword evidence="3" id="KW-0732">Signal</keyword>
<comment type="similarity">
    <text evidence="1">Belongs to the serine-aspartate repeat-containing protein (SDr) family.</text>
</comment>
<evidence type="ECO:0000313" key="7">
    <source>
        <dbReference type="EMBL" id="RDC38527.1"/>
    </source>
</evidence>
<evidence type="ECO:0000256" key="2">
    <source>
        <dbReference type="ARBA" id="ARBA00022525"/>
    </source>
</evidence>
<gene>
    <name evidence="7" type="ORF">C1853_07300</name>
</gene>
<feature type="transmembrane region" description="Helical" evidence="5">
    <location>
        <begin position="1808"/>
        <end position="1828"/>
    </location>
</feature>
<evidence type="ECO:0000256" key="3">
    <source>
        <dbReference type="ARBA" id="ARBA00022729"/>
    </source>
</evidence>
<feature type="domain" description="SpaA-like prealbumin fold" evidence="6">
    <location>
        <begin position="1051"/>
        <end position="1153"/>
    </location>
</feature>